<keyword evidence="1" id="KW-0472">Membrane</keyword>
<name>A0A9D1QG01_9STAP</name>
<dbReference type="Proteomes" id="UP000823989">
    <property type="component" value="Unassembled WGS sequence"/>
</dbReference>
<evidence type="ECO:0000259" key="2">
    <source>
        <dbReference type="Pfam" id="PF07670"/>
    </source>
</evidence>
<dbReference type="InterPro" id="IPR008276">
    <property type="entry name" value="C_nuclsd_transpt"/>
</dbReference>
<reference evidence="3" key="1">
    <citation type="journal article" date="2021" name="PeerJ">
        <title>Extensive microbial diversity within the chicken gut microbiome revealed by metagenomics and culture.</title>
        <authorList>
            <person name="Gilroy R."/>
            <person name="Ravi A."/>
            <person name="Getino M."/>
            <person name="Pursley I."/>
            <person name="Horton D.L."/>
            <person name="Alikhan N.F."/>
            <person name="Baker D."/>
            <person name="Gharbi K."/>
            <person name="Hall N."/>
            <person name="Watson M."/>
            <person name="Adriaenssens E.M."/>
            <person name="Foster-Nyarko E."/>
            <person name="Jarju S."/>
            <person name="Secka A."/>
            <person name="Antonio M."/>
            <person name="Oren A."/>
            <person name="Chaudhuri R.R."/>
            <person name="La Ragione R."/>
            <person name="Hildebrand F."/>
            <person name="Pallen M.J."/>
        </authorList>
    </citation>
    <scope>NUCLEOTIDE SEQUENCE</scope>
    <source>
        <strain evidence="3">ChiHjej13B12-752</strain>
    </source>
</reference>
<gene>
    <name evidence="3" type="ORF">H9891_02110</name>
</gene>
<protein>
    <recommendedName>
        <fullName evidence="2">Nucleoside transporter/FeoB GTPase Gate domain-containing protein</fullName>
    </recommendedName>
</protein>
<keyword evidence="1" id="KW-1133">Transmembrane helix</keyword>
<dbReference type="Pfam" id="PF07670">
    <property type="entry name" value="Gate"/>
    <property type="match status" value="1"/>
</dbReference>
<dbReference type="GO" id="GO:0005337">
    <property type="term" value="F:nucleoside transmembrane transporter activity"/>
    <property type="evidence" value="ECO:0007669"/>
    <property type="project" value="InterPro"/>
</dbReference>
<comment type="caution">
    <text evidence="3">The sequence shown here is derived from an EMBL/GenBank/DDBJ whole genome shotgun (WGS) entry which is preliminary data.</text>
</comment>
<evidence type="ECO:0000313" key="3">
    <source>
        <dbReference type="EMBL" id="HIW11954.1"/>
    </source>
</evidence>
<dbReference type="GO" id="GO:0005886">
    <property type="term" value="C:plasma membrane"/>
    <property type="evidence" value="ECO:0007669"/>
    <property type="project" value="TreeGrafter"/>
</dbReference>
<proteinExistence type="predicted"/>
<dbReference type="AlphaFoldDB" id="A0A9D1QG01"/>
<dbReference type="InterPro" id="IPR011642">
    <property type="entry name" value="Gate_dom"/>
</dbReference>
<evidence type="ECO:0000256" key="1">
    <source>
        <dbReference type="SAM" id="Phobius"/>
    </source>
</evidence>
<dbReference type="PANTHER" id="PTHR10590">
    <property type="entry name" value="SODIUM/NUCLEOSIDE COTRANSPORTER"/>
    <property type="match status" value="1"/>
</dbReference>
<keyword evidence="1" id="KW-0812">Transmembrane</keyword>
<dbReference type="GO" id="GO:0015293">
    <property type="term" value="F:symporter activity"/>
    <property type="evidence" value="ECO:0007669"/>
    <property type="project" value="TreeGrafter"/>
</dbReference>
<feature type="transmembrane region" description="Helical" evidence="1">
    <location>
        <begin position="53"/>
        <end position="75"/>
    </location>
</feature>
<feature type="domain" description="Nucleoside transporter/FeoB GTPase Gate" evidence="2">
    <location>
        <begin position="1"/>
        <end position="73"/>
    </location>
</feature>
<accession>A0A9D1QG01</accession>
<dbReference type="EMBL" id="DXHR01000003">
    <property type="protein sequence ID" value="HIW11954.1"/>
    <property type="molecule type" value="Genomic_DNA"/>
</dbReference>
<dbReference type="PANTHER" id="PTHR10590:SF4">
    <property type="entry name" value="SOLUTE CARRIER FAMILY 28 MEMBER 3"/>
    <property type="match status" value="1"/>
</dbReference>
<sequence length="133" mass="14518">MQYVVRFLGGFIAKMMGVSFSESTAAAANMFVGNTQAPLVVKPYVKNMSRSQLFSVMVGNLASVSGAVMMGLAALEIPLEYLLSAAVMSAPAGIMIAKFIIPEVEAVDEHEWKETTSAFQRRLTAYRKKVLQY</sequence>
<reference evidence="3" key="2">
    <citation type="submission" date="2021-04" db="EMBL/GenBank/DDBJ databases">
        <authorList>
            <person name="Gilroy R."/>
        </authorList>
    </citation>
    <scope>NUCLEOTIDE SEQUENCE</scope>
    <source>
        <strain evidence="3">ChiHjej13B12-752</strain>
    </source>
</reference>
<organism evidence="3 4">
    <name type="scientific">Candidatus Salinicoccus stercoripullorum</name>
    <dbReference type="NCBI Taxonomy" id="2838756"/>
    <lineage>
        <taxon>Bacteria</taxon>
        <taxon>Bacillati</taxon>
        <taxon>Bacillota</taxon>
        <taxon>Bacilli</taxon>
        <taxon>Bacillales</taxon>
        <taxon>Staphylococcaceae</taxon>
        <taxon>Salinicoccus</taxon>
    </lineage>
</organism>
<evidence type="ECO:0000313" key="4">
    <source>
        <dbReference type="Proteomes" id="UP000823989"/>
    </source>
</evidence>